<dbReference type="PANTHER" id="PTHR42738">
    <property type="entry name" value="HYDROXYMETHYLGLUTARYL-COA LYASE"/>
    <property type="match status" value="1"/>
</dbReference>
<dbReference type="Gene3D" id="3.20.20.70">
    <property type="entry name" value="Aldolase class I"/>
    <property type="match status" value="1"/>
</dbReference>
<dbReference type="EC" id="4.1.3.4" evidence="3"/>
<evidence type="ECO:0000256" key="4">
    <source>
        <dbReference type="ARBA" id="ARBA00022723"/>
    </source>
</evidence>
<proteinExistence type="inferred from homology"/>
<comment type="catalytic activity">
    <reaction evidence="6">
        <text>(3S)-3-hydroxy-3-methylglutaryl-CoA = acetoacetate + acetyl-CoA</text>
        <dbReference type="Rhea" id="RHEA:24404"/>
        <dbReference type="ChEBI" id="CHEBI:13705"/>
        <dbReference type="ChEBI" id="CHEBI:43074"/>
        <dbReference type="ChEBI" id="CHEBI:57288"/>
        <dbReference type="EC" id="4.1.3.4"/>
    </reaction>
</comment>
<evidence type="ECO:0000313" key="9">
    <source>
        <dbReference type="Proteomes" id="UP000761534"/>
    </source>
</evidence>
<dbReference type="EMBL" id="SWFS01000319">
    <property type="protein sequence ID" value="KAA8910197.1"/>
    <property type="molecule type" value="Genomic_DNA"/>
</dbReference>
<dbReference type="PANTHER" id="PTHR42738:SF7">
    <property type="entry name" value="HYDROXYMETHYLGLUTARYL-COA LYASE"/>
    <property type="match status" value="1"/>
</dbReference>
<sequence length="336" mass="35957">MSANLRKVLTRSLYGSRRCLSSSAASNFVRIVDVSPRDGLQNEKAQVPSEVKLELIDRLTDCGVQTIEATSFVSPKWVPQMGDAKDLYPQVLAKYSGNGRSYPVLTPNAKGLEGALAAAERAGRPLEEVAIFGAASEGFSKKNTNRSVDESFKAFQEVVEQAKKSNVRVRAYLSTVIGCPYDGATDPQLVARLTQRFLEMGCYEVSLGDTIGVGTPSTIERMLSEVMKSIPADKLAIHAHDTYGQGVANVLQAVNMGIRVVDSCVGGLGGCPFANGATGNVSTEDVVYALHGLGYQTGIDLNKLSYTGEWICSKINKPNGSKAGKAIITKLEKAKL</sequence>
<dbReference type="AlphaFoldDB" id="A0A642V2X4"/>
<protein>
    <recommendedName>
        <fullName evidence="3">hydroxymethylglutaryl-CoA lyase</fullName>
        <ecNumber evidence="3">4.1.3.4</ecNumber>
    </recommendedName>
</protein>
<keyword evidence="5" id="KW-0456">Lyase</keyword>
<dbReference type="CDD" id="cd07938">
    <property type="entry name" value="DRE_TIM_HMGL"/>
    <property type="match status" value="1"/>
</dbReference>
<keyword evidence="9" id="KW-1185">Reference proteome</keyword>
<dbReference type="FunFam" id="3.20.20.70:FF:000201">
    <property type="entry name" value="Hydroxymethylglutaryl-CoA lyase"/>
    <property type="match status" value="1"/>
</dbReference>
<evidence type="ECO:0000256" key="6">
    <source>
        <dbReference type="ARBA" id="ARBA00049877"/>
    </source>
</evidence>
<dbReference type="Pfam" id="PF00682">
    <property type="entry name" value="HMGL-like"/>
    <property type="match status" value="1"/>
</dbReference>
<evidence type="ECO:0000256" key="1">
    <source>
        <dbReference type="ARBA" id="ARBA00005143"/>
    </source>
</evidence>
<dbReference type="GO" id="GO:0006552">
    <property type="term" value="P:L-leucine catabolic process"/>
    <property type="evidence" value="ECO:0007669"/>
    <property type="project" value="TreeGrafter"/>
</dbReference>
<evidence type="ECO:0000259" key="7">
    <source>
        <dbReference type="PROSITE" id="PS50991"/>
    </source>
</evidence>
<dbReference type="GO" id="GO:0004419">
    <property type="term" value="F:hydroxymethylglutaryl-CoA lyase activity"/>
    <property type="evidence" value="ECO:0007669"/>
    <property type="project" value="UniProtKB-EC"/>
</dbReference>
<dbReference type="UniPathway" id="UPA00896">
    <property type="reaction ID" value="UER00863"/>
</dbReference>
<evidence type="ECO:0000256" key="2">
    <source>
        <dbReference type="ARBA" id="ARBA00009405"/>
    </source>
</evidence>
<evidence type="ECO:0000256" key="3">
    <source>
        <dbReference type="ARBA" id="ARBA00012910"/>
    </source>
</evidence>
<dbReference type="SUPFAM" id="SSF51569">
    <property type="entry name" value="Aldolase"/>
    <property type="match status" value="1"/>
</dbReference>
<comment type="caution">
    <text evidence="8">The sequence shown here is derived from an EMBL/GenBank/DDBJ whole genome shotgun (WGS) entry which is preliminary data.</text>
</comment>
<organism evidence="8 9">
    <name type="scientific">Trichomonascus ciferrii</name>
    <dbReference type="NCBI Taxonomy" id="44093"/>
    <lineage>
        <taxon>Eukaryota</taxon>
        <taxon>Fungi</taxon>
        <taxon>Dikarya</taxon>
        <taxon>Ascomycota</taxon>
        <taxon>Saccharomycotina</taxon>
        <taxon>Dipodascomycetes</taxon>
        <taxon>Dipodascales</taxon>
        <taxon>Trichomonascaceae</taxon>
        <taxon>Trichomonascus</taxon>
        <taxon>Trichomonascus ciferrii complex</taxon>
    </lineage>
</organism>
<comment type="pathway">
    <text evidence="1">Metabolic intermediate metabolism; (S)-3-hydroxy-3-methylglutaryl-CoA degradation; acetoacetate from (S)-3-hydroxy-3-methylglutaryl-CoA: step 1/1.</text>
</comment>
<dbReference type="OrthoDB" id="1905920at2759"/>
<feature type="domain" description="Pyruvate carboxyltransferase" evidence="7">
    <location>
        <begin position="29"/>
        <end position="305"/>
    </location>
</feature>
<accession>A0A642V2X4</accession>
<comment type="similarity">
    <text evidence="2">Belongs to the HMG-CoA lyase family.</text>
</comment>
<evidence type="ECO:0000256" key="5">
    <source>
        <dbReference type="ARBA" id="ARBA00023239"/>
    </source>
</evidence>
<dbReference type="InterPro" id="IPR043594">
    <property type="entry name" value="HMGL"/>
</dbReference>
<dbReference type="NCBIfam" id="NF004283">
    <property type="entry name" value="PRK05692.1"/>
    <property type="match status" value="1"/>
</dbReference>
<dbReference type="InterPro" id="IPR013785">
    <property type="entry name" value="Aldolase_TIM"/>
</dbReference>
<gene>
    <name evidence="8" type="ORF">TRICI_004215</name>
</gene>
<reference evidence="8" key="1">
    <citation type="journal article" date="2019" name="G3 (Bethesda)">
        <title>Genome Assemblies of Two Rare Opportunistic Yeast Pathogens: Diutina rugosa (syn. Candida rugosa) and Trichomonascus ciferrii (syn. Candida ciferrii).</title>
        <authorList>
            <person name="Mixao V."/>
            <person name="Saus E."/>
            <person name="Hansen A.P."/>
            <person name="Lass-Florl C."/>
            <person name="Gabaldon T."/>
        </authorList>
    </citation>
    <scope>NUCLEOTIDE SEQUENCE</scope>
    <source>
        <strain evidence="8">CBS 4856</strain>
    </source>
</reference>
<dbReference type="GO" id="GO:0046872">
    <property type="term" value="F:metal ion binding"/>
    <property type="evidence" value="ECO:0007669"/>
    <property type="project" value="UniProtKB-KW"/>
</dbReference>
<dbReference type="InterPro" id="IPR000891">
    <property type="entry name" value="PYR_CT"/>
</dbReference>
<dbReference type="PROSITE" id="PS50991">
    <property type="entry name" value="PYR_CT"/>
    <property type="match status" value="1"/>
</dbReference>
<dbReference type="GO" id="GO:0046951">
    <property type="term" value="P:ketone body biosynthetic process"/>
    <property type="evidence" value="ECO:0007669"/>
    <property type="project" value="TreeGrafter"/>
</dbReference>
<evidence type="ECO:0000313" key="8">
    <source>
        <dbReference type="EMBL" id="KAA8910197.1"/>
    </source>
</evidence>
<keyword evidence="4" id="KW-0479">Metal-binding</keyword>
<dbReference type="Proteomes" id="UP000761534">
    <property type="component" value="Unassembled WGS sequence"/>
</dbReference>
<dbReference type="VEuPathDB" id="FungiDB:TRICI_004215"/>
<name>A0A642V2X4_9ASCO</name>